<dbReference type="EMBL" id="CP133618">
    <property type="protein sequence ID" value="WMV39202.1"/>
    <property type="molecule type" value="Genomic_DNA"/>
</dbReference>
<sequence length="165" mass="18825">MRSQVQIPVEAKKLGDFFSSVQALVDKVTWYSDGEMKMYAKQRSFIFNEDRLSRLPVPDAIPHPYSLLIAIKSCCQHNGLPREENIPPNNWGQKSQAMFLVNLLTMNFSIQEIEYQYIYGLEGVWCWILSLMPQVLASGNTSCTVCNQCFNAFVTYLVVVRTSPS</sequence>
<protein>
    <submittedName>
        <fullName evidence="1">Uncharacterized protein</fullName>
    </submittedName>
</protein>
<gene>
    <name evidence="1" type="ORF">MTR67_032587</name>
</gene>
<dbReference type="AlphaFoldDB" id="A0AAF0U4I4"/>
<organism evidence="1 2">
    <name type="scientific">Solanum verrucosum</name>
    <dbReference type="NCBI Taxonomy" id="315347"/>
    <lineage>
        <taxon>Eukaryota</taxon>
        <taxon>Viridiplantae</taxon>
        <taxon>Streptophyta</taxon>
        <taxon>Embryophyta</taxon>
        <taxon>Tracheophyta</taxon>
        <taxon>Spermatophyta</taxon>
        <taxon>Magnoliopsida</taxon>
        <taxon>eudicotyledons</taxon>
        <taxon>Gunneridae</taxon>
        <taxon>Pentapetalae</taxon>
        <taxon>asterids</taxon>
        <taxon>lamiids</taxon>
        <taxon>Solanales</taxon>
        <taxon>Solanaceae</taxon>
        <taxon>Solanoideae</taxon>
        <taxon>Solaneae</taxon>
        <taxon>Solanum</taxon>
    </lineage>
</organism>
<dbReference type="Proteomes" id="UP001234989">
    <property type="component" value="Chromosome 7"/>
</dbReference>
<evidence type="ECO:0000313" key="2">
    <source>
        <dbReference type="Proteomes" id="UP001234989"/>
    </source>
</evidence>
<name>A0AAF0U4I4_SOLVR</name>
<accession>A0AAF0U4I4</accession>
<reference evidence="1" key="1">
    <citation type="submission" date="2023-08" db="EMBL/GenBank/DDBJ databases">
        <title>A de novo genome assembly of Solanum verrucosum Schlechtendal, a Mexican diploid species geographically isolated from the other diploid A-genome species in potato relatives.</title>
        <authorList>
            <person name="Hosaka K."/>
        </authorList>
    </citation>
    <scope>NUCLEOTIDE SEQUENCE</scope>
    <source>
        <tissue evidence="1">Young leaves</tissue>
    </source>
</reference>
<evidence type="ECO:0000313" key="1">
    <source>
        <dbReference type="EMBL" id="WMV39202.1"/>
    </source>
</evidence>
<proteinExistence type="predicted"/>
<keyword evidence="2" id="KW-1185">Reference proteome</keyword>